<accession>A0ABS5CAZ9</accession>
<dbReference type="EMBL" id="JAGKSP010000003">
    <property type="protein sequence ID" value="MBP3963161.1"/>
    <property type="molecule type" value="Genomic_DNA"/>
</dbReference>
<dbReference type="Proteomes" id="UP000673394">
    <property type="component" value="Unassembled WGS sequence"/>
</dbReference>
<proteinExistence type="predicted"/>
<gene>
    <name evidence="1" type="ORF">I8J30_10660</name>
</gene>
<name>A0ABS5CAZ9_9BACL</name>
<comment type="caution">
    <text evidence="1">The sequence shown here is derived from an EMBL/GenBank/DDBJ whole genome shotgun (WGS) entry which is preliminary data.</text>
</comment>
<sequence>MEIVLILILPVILILFIINIDANVKKHLLNDERILERLDILIKAQQEKDKNNSE</sequence>
<dbReference type="RefSeq" id="WP_210658046.1">
    <property type="nucleotide sequence ID" value="NZ_JAGKSP010000003.1"/>
</dbReference>
<protein>
    <submittedName>
        <fullName evidence="1">Uncharacterized protein</fullName>
    </submittedName>
</protein>
<evidence type="ECO:0000313" key="2">
    <source>
        <dbReference type="Proteomes" id="UP000673394"/>
    </source>
</evidence>
<evidence type="ECO:0000313" key="1">
    <source>
        <dbReference type="EMBL" id="MBP3963161.1"/>
    </source>
</evidence>
<keyword evidence="2" id="KW-1185">Reference proteome</keyword>
<organism evidence="1 2">
    <name type="scientific">Paenibacillus lignilyticus</name>
    <dbReference type="NCBI Taxonomy" id="1172615"/>
    <lineage>
        <taxon>Bacteria</taxon>
        <taxon>Bacillati</taxon>
        <taxon>Bacillota</taxon>
        <taxon>Bacilli</taxon>
        <taxon>Bacillales</taxon>
        <taxon>Paenibacillaceae</taxon>
        <taxon>Paenibacillus</taxon>
    </lineage>
</organism>
<reference evidence="1 2" key="1">
    <citation type="submission" date="2021-04" db="EMBL/GenBank/DDBJ databases">
        <title>Paenibacillus sp. DLE-14 whole genome sequence.</title>
        <authorList>
            <person name="Ham Y.J."/>
        </authorList>
    </citation>
    <scope>NUCLEOTIDE SEQUENCE [LARGE SCALE GENOMIC DNA]</scope>
    <source>
        <strain evidence="1 2">DLE-14</strain>
    </source>
</reference>